<dbReference type="GeneID" id="85465496"/>
<proteinExistence type="predicted"/>
<reference evidence="1" key="1">
    <citation type="submission" date="2021-06" db="EMBL/GenBank/DDBJ databases">
        <title>Comparative genomics, transcriptomics and evolutionary studies reveal genomic signatures of adaptation to plant cell wall in hemibiotrophic fungi.</title>
        <authorList>
            <consortium name="DOE Joint Genome Institute"/>
            <person name="Baroncelli R."/>
            <person name="Diaz J.F."/>
            <person name="Benocci T."/>
            <person name="Peng M."/>
            <person name="Battaglia E."/>
            <person name="Haridas S."/>
            <person name="Andreopoulos W."/>
            <person name="Labutti K."/>
            <person name="Pangilinan J."/>
            <person name="Floch G.L."/>
            <person name="Makela M.R."/>
            <person name="Henrissat B."/>
            <person name="Grigoriev I.V."/>
            <person name="Crouch J.A."/>
            <person name="De Vries R.P."/>
            <person name="Sukno S.A."/>
            <person name="Thon M.R."/>
        </authorList>
    </citation>
    <scope>NUCLEOTIDE SEQUENCE</scope>
    <source>
        <strain evidence="1">CBS 193.32</strain>
    </source>
</reference>
<gene>
    <name evidence="1" type="ORF">BDP55DRAFT_766640</name>
</gene>
<dbReference type="RefSeq" id="XP_060431937.1">
    <property type="nucleotide sequence ID" value="XM_060580970.1"/>
</dbReference>
<dbReference type="Proteomes" id="UP001224890">
    <property type="component" value="Unassembled WGS sequence"/>
</dbReference>
<protein>
    <submittedName>
        <fullName evidence="1">Uncharacterized protein</fullName>
    </submittedName>
</protein>
<dbReference type="AlphaFoldDB" id="A0AAJ0F092"/>
<sequence>MVAMVAPFVAWQHGQSCILTASRLLRAGKREARLTATAVCLSDDYAGGIVQALRVSDMHKQCSGSNGCDYTRWAWIGQDELTGWPNQFGTACEDCSVGEIWLVYSVPVSWFYFGALSAVSVPYLAIGDSPSTSDQDVDDDDDVDGWQPTETCDYPTQGGLTRTDITMIYASS</sequence>
<dbReference type="EMBL" id="JAHMHR010000012">
    <property type="protein sequence ID" value="KAK1688242.1"/>
    <property type="molecule type" value="Genomic_DNA"/>
</dbReference>
<accession>A0AAJ0F092</accession>
<evidence type="ECO:0000313" key="2">
    <source>
        <dbReference type="Proteomes" id="UP001224890"/>
    </source>
</evidence>
<keyword evidence="2" id="KW-1185">Reference proteome</keyword>
<evidence type="ECO:0000313" key="1">
    <source>
        <dbReference type="EMBL" id="KAK1688242.1"/>
    </source>
</evidence>
<organism evidence="1 2">
    <name type="scientific">Colletotrichum godetiae</name>
    <dbReference type="NCBI Taxonomy" id="1209918"/>
    <lineage>
        <taxon>Eukaryota</taxon>
        <taxon>Fungi</taxon>
        <taxon>Dikarya</taxon>
        <taxon>Ascomycota</taxon>
        <taxon>Pezizomycotina</taxon>
        <taxon>Sordariomycetes</taxon>
        <taxon>Hypocreomycetidae</taxon>
        <taxon>Glomerellales</taxon>
        <taxon>Glomerellaceae</taxon>
        <taxon>Colletotrichum</taxon>
        <taxon>Colletotrichum acutatum species complex</taxon>
    </lineage>
</organism>
<comment type="caution">
    <text evidence="1">The sequence shown here is derived from an EMBL/GenBank/DDBJ whole genome shotgun (WGS) entry which is preliminary data.</text>
</comment>
<name>A0AAJ0F092_9PEZI</name>